<keyword evidence="13" id="KW-1185">Reference proteome</keyword>
<dbReference type="GO" id="GO:0015031">
    <property type="term" value="P:protein transport"/>
    <property type="evidence" value="ECO:0007669"/>
    <property type="project" value="UniProtKB-KW"/>
</dbReference>
<keyword evidence="6" id="KW-0333">Golgi apparatus</keyword>
<evidence type="ECO:0000259" key="10">
    <source>
        <dbReference type="Pfam" id="PF06148"/>
    </source>
</evidence>
<dbReference type="InterPro" id="IPR024602">
    <property type="entry name" value="COG_su2_N"/>
</dbReference>
<evidence type="ECO:0000313" key="12">
    <source>
        <dbReference type="EMBL" id="WFD28372.1"/>
    </source>
</evidence>
<dbReference type="GO" id="GO:0000139">
    <property type="term" value="C:Golgi membrane"/>
    <property type="evidence" value="ECO:0007669"/>
    <property type="project" value="UniProtKB-SubCell"/>
</dbReference>
<evidence type="ECO:0000256" key="1">
    <source>
        <dbReference type="ARBA" id="ARBA00004395"/>
    </source>
</evidence>
<dbReference type="GO" id="GO:0017119">
    <property type="term" value="C:Golgi transport complex"/>
    <property type="evidence" value="ECO:0007669"/>
    <property type="project" value="TreeGrafter"/>
</dbReference>
<dbReference type="PANTHER" id="PTHR12961:SF0">
    <property type="entry name" value="CONSERVED OLIGOMERIC GOLGI COMPLEX SUBUNIT 2"/>
    <property type="match status" value="1"/>
</dbReference>
<comment type="subcellular location">
    <subcellularLocation>
        <location evidence="1">Golgi apparatus membrane</location>
        <topology evidence="1">Peripheral membrane protein</topology>
    </subcellularLocation>
</comment>
<dbReference type="GO" id="GO:0006891">
    <property type="term" value="P:intra-Golgi vesicle-mediated transport"/>
    <property type="evidence" value="ECO:0007669"/>
    <property type="project" value="TreeGrafter"/>
</dbReference>
<evidence type="ECO:0000256" key="3">
    <source>
        <dbReference type="ARBA" id="ARBA00020977"/>
    </source>
</evidence>
<dbReference type="PANTHER" id="PTHR12961">
    <property type="entry name" value="CONSERVED OLIGOMERIC GOLGI COMPLEX COMPONENT 2"/>
    <property type="match status" value="1"/>
</dbReference>
<gene>
    <name evidence="12" type="ORF">MNAN1_003382</name>
</gene>
<evidence type="ECO:0000256" key="8">
    <source>
        <dbReference type="ARBA" id="ARBA00031344"/>
    </source>
</evidence>
<evidence type="ECO:0000259" key="11">
    <source>
        <dbReference type="Pfam" id="PF12022"/>
    </source>
</evidence>
<accession>A0AAF0J3U3</accession>
<dbReference type="Pfam" id="PF12022">
    <property type="entry name" value="COG2_C"/>
    <property type="match status" value="1"/>
</dbReference>
<comment type="similarity">
    <text evidence="2">Belongs to the COG2 family.</text>
</comment>
<organism evidence="12 13">
    <name type="scientific">Malassezia nana</name>
    <dbReference type="NCBI Taxonomy" id="180528"/>
    <lineage>
        <taxon>Eukaryota</taxon>
        <taxon>Fungi</taxon>
        <taxon>Dikarya</taxon>
        <taxon>Basidiomycota</taxon>
        <taxon>Ustilaginomycotina</taxon>
        <taxon>Malasseziomycetes</taxon>
        <taxon>Malasseziales</taxon>
        <taxon>Malasseziaceae</taxon>
        <taxon>Malassezia</taxon>
    </lineage>
</organism>
<reference evidence="12" key="1">
    <citation type="submission" date="2023-03" db="EMBL/GenBank/DDBJ databases">
        <title>Mating type loci evolution in Malassezia.</title>
        <authorList>
            <person name="Coelho M.A."/>
        </authorList>
    </citation>
    <scope>NUCLEOTIDE SEQUENCE</scope>
    <source>
        <strain evidence="12">CBS 9557</strain>
    </source>
</reference>
<keyword evidence="9" id="KW-0175">Coiled coil</keyword>
<protein>
    <recommendedName>
        <fullName evidence="3">Conserved oligomeric Golgi complex subunit 2</fullName>
    </recommendedName>
    <alternativeName>
        <fullName evidence="8">Component of oligomeric Golgi complex 2</fullName>
    </alternativeName>
</protein>
<evidence type="ECO:0000256" key="2">
    <source>
        <dbReference type="ARBA" id="ARBA00007603"/>
    </source>
</evidence>
<feature type="domain" description="COG complex component COG2 C-terminal" evidence="11">
    <location>
        <begin position="456"/>
        <end position="744"/>
    </location>
</feature>
<dbReference type="InterPro" id="IPR009316">
    <property type="entry name" value="COG2"/>
</dbReference>
<dbReference type="Pfam" id="PF06148">
    <property type="entry name" value="COG2_N"/>
    <property type="match status" value="1"/>
</dbReference>
<feature type="coiled-coil region" evidence="9">
    <location>
        <begin position="108"/>
        <end position="135"/>
    </location>
</feature>
<dbReference type="InterPro" id="IPR024603">
    <property type="entry name" value="COG_complex_COG2_C"/>
</dbReference>
<evidence type="ECO:0000256" key="7">
    <source>
        <dbReference type="ARBA" id="ARBA00023136"/>
    </source>
</evidence>
<dbReference type="AlphaFoldDB" id="A0AAF0J3U3"/>
<proteinExistence type="inferred from homology"/>
<evidence type="ECO:0000256" key="9">
    <source>
        <dbReference type="SAM" id="Coils"/>
    </source>
</evidence>
<sequence>MAGQTNEGLVPGLEMPQALGPGMPLLSLEKQPQFDVDAFLCSRAVGQDAPSILKELRGYKHTLQNHLVQMINDKYRDFVSLSKMLNAESERFKSLTDPTTWLRVQDTLGDMRSRVTQAQADMESLLQEQRRDNEERNILKMLLELERAVLRLEVLAGIQPDTYEPSLQRSQLCQWAHLEDEVDAPSHVSPSGDDAVISYTLEQRVYHAYQSYAWIQKLLSRPWPAMALPFLMEMKPRLEHIYKTLCDDTLFLSSSLEKDIRTSLSSSDGLAKDRMTLLRLVFDISIELGGECVAKVLEQIRSSCIAPMVHACFDAPAPSQNELDENVYTNTGELAEIRAITHLDDWTVLSPASAAPLRQLYNALLCVAHRLSFVYQVAEHVGGASLDVFNDILWNEMVTTLVEKHGSHLFFVGKPNEFHRNYILTQAWVERMCAKAPSARAKQAFKKHEATLMLDRRWQLSAFFHLRTREMVGALDQALRHNTGRATDFYHPALAHLLHACIEPWTANRHVPLLRAREWRLTLHVVSRYRTWLAQQLPAKSNYEGDSVPAAQPGVDSAGFTQEELGRLNAACGLWIDVPEFESRLRAVADCIIFPKLLGPVSPQDQLESEALCECLKQVLEESLGALAEVEPAVTDMLLSVLKRRCAVPLRHVRAGNSQYRPFARGGKEEITSSPFIPMIVQPLQQLAGETSGTPFRRLPRDKAQAIVQDVLDSTVVRYASAVDTVTRNLESLRRLKRGSMGTSKEAGADEVVL</sequence>
<evidence type="ECO:0000313" key="13">
    <source>
        <dbReference type="Proteomes" id="UP001213623"/>
    </source>
</evidence>
<feature type="domain" description="Conserved oligomeric Golgi complex subunit 2 N-terminal" evidence="10">
    <location>
        <begin position="31"/>
        <end position="93"/>
    </location>
</feature>
<keyword evidence="4" id="KW-0813">Transport</keyword>
<dbReference type="Proteomes" id="UP001213623">
    <property type="component" value="Chromosome 6"/>
</dbReference>
<dbReference type="GO" id="GO:0007030">
    <property type="term" value="P:Golgi organization"/>
    <property type="evidence" value="ECO:0007669"/>
    <property type="project" value="InterPro"/>
</dbReference>
<keyword evidence="7" id="KW-0472">Membrane</keyword>
<evidence type="ECO:0000256" key="4">
    <source>
        <dbReference type="ARBA" id="ARBA00022448"/>
    </source>
</evidence>
<name>A0AAF0J3U3_9BASI</name>
<keyword evidence="5" id="KW-0653">Protein transport</keyword>
<evidence type="ECO:0000256" key="6">
    <source>
        <dbReference type="ARBA" id="ARBA00023034"/>
    </source>
</evidence>
<evidence type="ECO:0000256" key="5">
    <source>
        <dbReference type="ARBA" id="ARBA00022927"/>
    </source>
</evidence>
<dbReference type="EMBL" id="CP119897">
    <property type="protein sequence ID" value="WFD28372.1"/>
    <property type="molecule type" value="Genomic_DNA"/>
</dbReference>